<dbReference type="Pfam" id="PF11221">
    <property type="entry name" value="Med21"/>
    <property type="match status" value="1"/>
</dbReference>
<dbReference type="GO" id="GO:0003712">
    <property type="term" value="F:transcription coregulator activity"/>
    <property type="evidence" value="ECO:0007669"/>
    <property type="project" value="TreeGrafter"/>
</dbReference>
<proteinExistence type="inferred from homology"/>
<comment type="function">
    <text evidence="6">Component of the Mediator complex, a coactivator involved in the regulated transcription of nearly all RNA polymerase II-dependent genes. Mediator functions as a bridge to convey information from gene-specific regulatory proteins to the basal RNA polymerase II transcription machinery. Mediator is recruited to promoters by direct interactions with regulatory proteins and serves as a scaffold for the assembly of a functional preinitiation complex with RNA polymerase II and the general transcription factors.</text>
</comment>
<dbReference type="AlphaFoldDB" id="A0A1W0X3V2"/>
<evidence type="ECO:0000256" key="6">
    <source>
        <dbReference type="RuleBase" id="RU366036"/>
    </source>
</evidence>
<evidence type="ECO:0000256" key="2">
    <source>
        <dbReference type="ARBA" id="ARBA00023015"/>
    </source>
</evidence>
<protein>
    <recommendedName>
        <fullName evidence="6">Mediator of RNA polymerase II transcription subunit 21</fullName>
    </recommendedName>
</protein>
<gene>
    <name evidence="7" type="ORF">BV898_04009</name>
</gene>
<evidence type="ECO:0000256" key="1">
    <source>
        <dbReference type="ARBA" id="ARBA00004123"/>
    </source>
</evidence>
<dbReference type="OrthoDB" id="526653at2759"/>
<evidence type="ECO:0000256" key="3">
    <source>
        <dbReference type="ARBA" id="ARBA00023159"/>
    </source>
</evidence>
<dbReference type="Gene3D" id="6.10.280.10">
    <property type="entry name" value="Mediator complex, subunit Med21"/>
    <property type="match status" value="1"/>
</dbReference>
<dbReference type="PANTHER" id="PTHR13381:SF0">
    <property type="entry name" value="MEDIATOR OF RNA POLYMERASE II TRANSCRIPTION SUBUNIT 21"/>
    <property type="match status" value="1"/>
</dbReference>
<dbReference type="EMBL" id="MTYJ01000019">
    <property type="protein sequence ID" value="OQV22163.1"/>
    <property type="molecule type" value="Genomic_DNA"/>
</dbReference>
<keyword evidence="2 6" id="KW-0805">Transcription regulation</keyword>
<evidence type="ECO:0000256" key="4">
    <source>
        <dbReference type="ARBA" id="ARBA00023163"/>
    </source>
</evidence>
<reference evidence="8" key="1">
    <citation type="submission" date="2017-01" db="EMBL/GenBank/DDBJ databases">
        <title>Comparative genomics of anhydrobiosis in the tardigrade Hypsibius dujardini.</title>
        <authorList>
            <person name="Yoshida Y."/>
            <person name="Koutsovoulos G."/>
            <person name="Laetsch D."/>
            <person name="Stevens L."/>
            <person name="Kumar S."/>
            <person name="Horikawa D."/>
            <person name="Ishino K."/>
            <person name="Komine S."/>
            <person name="Tomita M."/>
            <person name="Blaxter M."/>
            <person name="Arakawa K."/>
        </authorList>
    </citation>
    <scope>NUCLEOTIDE SEQUENCE [LARGE SCALE GENOMIC DNA]</scope>
    <source>
        <strain evidence="8">Z151</strain>
    </source>
</reference>
<accession>A0A1W0X3V2</accession>
<keyword evidence="8" id="KW-1185">Reference proteome</keyword>
<keyword evidence="3 6" id="KW-0010">Activator</keyword>
<dbReference type="GO" id="GO:0006357">
    <property type="term" value="P:regulation of transcription by RNA polymerase II"/>
    <property type="evidence" value="ECO:0007669"/>
    <property type="project" value="TreeGrafter"/>
</dbReference>
<dbReference type="InterPro" id="IPR021384">
    <property type="entry name" value="Mediator_Med21"/>
</dbReference>
<comment type="caution">
    <text evidence="7">The sequence shown here is derived from an EMBL/GenBank/DDBJ whole genome shotgun (WGS) entry which is preliminary data.</text>
</comment>
<evidence type="ECO:0000313" key="7">
    <source>
        <dbReference type="EMBL" id="OQV22163.1"/>
    </source>
</evidence>
<comment type="subunit">
    <text evidence="6">Component of the Mediator complex.</text>
</comment>
<dbReference type="PANTHER" id="PTHR13381">
    <property type="entry name" value="RNA POLYMERASE II HOLOENZYME COMPONENT SRB7"/>
    <property type="match status" value="1"/>
</dbReference>
<comment type="subcellular location">
    <subcellularLocation>
        <location evidence="1 6">Nucleus</location>
    </subcellularLocation>
</comment>
<dbReference type="InterPro" id="IPR037212">
    <property type="entry name" value="Med7/Med21-like"/>
</dbReference>
<name>A0A1W0X3V2_HYPEX</name>
<dbReference type="SUPFAM" id="SSF140718">
    <property type="entry name" value="Mediator hinge subcomplex-like"/>
    <property type="match status" value="1"/>
</dbReference>
<comment type="similarity">
    <text evidence="6">Belongs to the Mediator complex subunit 21 family.</text>
</comment>
<dbReference type="Proteomes" id="UP000192578">
    <property type="component" value="Unassembled WGS sequence"/>
</dbReference>
<organism evidence="7 8">
    <name type="scientific">Hypsibius exemplaris</name>
    <name type="common">Freshwater tardigrade</name>
    <dbReference type="NCBI Taxonomy" id="2072580"/>
    <lineage>
        <taxon>Eukaryota</taxon>
        <taxon>Metazoa</taxon>
        <taxon>Ecdysozoa</taxon>
        <taxon>Tardigrada</taxon>
        <taxon>Eutardigrada</taxon>
        <taxon>Parachela</taxon>
        <taxon>Hypsibioidea</taxon>
        <taxon>Hypsibiidae</taxon>
        <taxon>Hypsibius</taxon>
    </lineage>
</organism>
<keyword evidence="5 6" id="KW-0539">Nucleus</keyword>
<evidence type="ECO:0000313" key="8">
    <source>
        <dbReference type="Proteomes" id="UP000192578"/>
    </source>
</evidence>
<dbReference type="GO" id="GO:0016592">
    <property type="term" value="C:mediator complex"/>
    <property type="evidence" value="ECO:0007669"/>
    <property type="project" value="UniProtKB-UniRule"/>
</dbReference>
<sequence length="145" mass="16408">MCDRITQVQDQVNQLADHMCNAVGILQQQVHPSILPGHDQLFSTVVKNENSDFKPKDLPPLFATLITRAVKELDVMIDRLPNDDQTLEPDVAYIEKLNQVNREAARIFTSTTEASQHLLEKIQTSLKEISECEMDIDRRHAGAKS</sequence>
<keyword evidence="4 6" id="KW-0804">Transcription</keyword>
<evidence type="ECO:0000256" key="5">
    <source>
        <dbReference type="ARBA" id="ARBA00023242"/>
    </source>
</evidence>